<keyword evidence="2" id="KW-1185">Reference proteome</keyword>
<gene>
    <name evidence="1" type="ORF">F4821DRAFT_248306</name>
</gene>
<comment type="caution">
    <text evidence="1">The sequence shown here is derived from an EMBL/GenBank/DDBJ whole genome shotgun (WGS) entry which is preliminary data.</text>
</comment>
<dbReference type="Proteomes" id="UP001497680">
    <property type="component" value="Unassembled WGS sequence"/>
</dbReference>
<name>A0ACC0CN56_9PEZI</name>
<evidence type="ECO:0000313" key="2">
    <source>
        <dbReference type="Proteomes" id="UP001497680"/>
    </source>
</evidence>
<proteinExistence type="predicted"/>
<evidence type="ECO:0000313" key="1">
    <source>
        <dbReference type="EMBL" id="KAI6081886.1"/>
    </source>
</evidence>
<organism evidence="1 2">
    <name type="scientific">Hypoxylon rubiginosum</name>
    <dbReference type="NCBI Taxonomy" id="110542"/>
    <lineage>
        <taxon>Eukaryota</taxon>
        <taxon>Fungi</taxon>
        <taxon>Dikarya</taxon>
        <taxon>Ascomycota</taxon>
        <taxon>Pezizomycotina</taxon>
        <taxon>Sordariomycetes</taxon>
        <taxon>Xylariomycetidae</taxon>
        <taxon>Xylariales</taxon>
        <taxon>Hypoxylaceae</taxon>
        <taxon>Hypoxylon</taxon>
    </lineage>
</organism>
<sequence length="137" mass="15157">MTITLQCVYQSNSSAYNITIRDHSRNAISFCPPYGPPCVQCIYTLGWAMHYTELNVTDASGRTATIQLEEVQLGDNKSDLRVSGTILGGHRAISINKDHFFNIKLTDNGHMLLIDQSGSWGANLGDELEFTLLPFCS</sequence>
<reference evidence="1 2" key="1">
    <citation type="journal article" date="2022" name="New Phytol.">
        <title>Ecological generalism drives hyperdiversity of secondary metabolite gene clusters in xylarialean endophytes.</title>
        <authorList>
            <person name="Franco M.E.E."/>
            <person name="Wisecaver J.H."/>
            <person name="Arnold A.E."/>
            <person name="Ju Y.M."/>
            <person name="Slot J.C."/>
            <person name="Ahrendt S."/>
            <person name="Moore L.P."/>
            <person name="Eastman K.E."/>
            <person name="Scott K."/>
            <person name="Konkel Z."/>
            <person name="Mondo S.J."/>
            <person name="Kuo A."/>
            <person name="Hayes R.D."/>
            <person name="Haridas S."/>
            <person name="Andreopoulos B."/>
            <person name="Riley R."/>
            <person name="LaButti K."/>
            <person name="Pangilinan J."/>
            <person name="Lipzen A."/>
            <person name="Amirebrahimi M."/>
            <person name="Yan J."/>
            <person name="Adam C."/>
            <person name="Keymanesh K."/>
            <person name="Ng V."/>
            <person name="Louie K."/>
            <person name="Northen T."/>
            <person name="Drula E."/>
            <person name="Henrissat B."/>
            <person name="Hsieh H.M."/>
            <person name="Youens-Clark K."/>
            <person name="Lutzoni F."/>
            <person name="Miadlikowska J."/>
            <person name="Eastwood D.C."/>
            <person name="Hamelin R.C."/>
            <person name="Grigoriev I.V."/>
            <person name="U'Ren J.M."/>
        </authorList>
    </citation>
    <scope>NUCLEOTIDE SEQUENCE [LARGE SCALE GENOMIC DNA]</scope>
    <source>
        <strain evidence="1 2">ER1909</strain>
    </source>
</reference>
<dbReference type="EMBL" id="MU394383">
    <property type="protein sequence ID" value="KAI6081886.1"/>
    <property type="molecule type" value="Genomic_DNA"/>
</dbReference>
<protein>
    <submittedName>
        <fullName evidence="1">Uncharacterized protein</fullName>
    </submittedName>
</protein>
<accession>A0ACC0CN56</accession>